<name>A0A8D9CCJ9_9VIRU</name>
<accession>A0A8D9CCJ9</accession>
<dbReference type="EMBL" id="OU342829">
    <property type="protein sequence ID" value="CAG7581165.1"/>
    <property type="molecule type" value="Genomic_DNA"/>
</dbReference>
<proteinExistence type="predicted"/>
<sequence>MIKKLLDKIDWEKYFSITLLTSLMGTALIYLDVCGPKVLLYSAAFNLIVSRKREDEKIEE</sequence>
<keyword evidence="1" id="KW-1133">Transmembrane helix</keyword>
<evidence type="ECO:0000313" key="2">
    <source>
        <dbReference type="EMBL" id="CAG7581165.1"/>
    </source>
</evidence>
<gene>
    <name evidence="2" type="ORF">SLAVMIC_00706</name>
</gene>
<reference evidence="2" key="1">
    <citation type="submission" date="2021-06" db="EMBL/GenBank/DDBJ databases">
        <authorList>
            <person name="Gannon L."/>
            <person name="Redgwell R T."/>
            <person name="Michniewski S."/>
            <person name="Harrison D C."/>
            <person name="Millard A."/>
        </authorList>
    </citation>
    <scope>NUCLEOTIDE SEQUENCE</scope>
</reference>
<evidence type="ECO:0000256" key="1">
    <source>
        <dbReference type="SAM" id="Phobius"/>
    </source>
</evidence>
<keyword evidence="1" id="KW-0472">Membrane</keyword>
<keyword evidence="1" id="KW-0812">Transmembrane</keyword>
<protein>
    <submittedName>
        <fullName evidence="2">Uncharacterized protein</fullName>
    </submittedName>
</protein>
<feature type="transmembrane region" description="Helical" evidence="1">
    <location>
        <begin position="12"/>
        <end position="31"/>
    </location>
</feature>
<organism evidence="2">
    <name type="scientific">uncultured marine phage</name>
    <dbReference type="NCBI Taxonomy" id="707152"/>
    <lineage>
        <taxon>Viruses</taxon>
        <taxon>environmental samples</taxon>
    </lineage>
</organism>